<feature type="non-terminal residue" evidence="1">
    <location>
        <position position="1"/>
    </location>
</feature>
<organism evidence="1 2">
    <name type="scientific">Polarella glacialis</name>
    <name type="common">Dinoflagellate</name>
    <dbReference type="NCBI Taxonomy" id="89957"/>
    <lineage>
        <taxon>Eukaryota</taxon>
        <taxon>Sar</taxon>
        <taxon>Alveolata</taxon>
        <taxon>Dinophyceae</taxon>
        <taxon>Suessiales</taxon>
        <taxon>Suessiaceae</taxon>
        <taxon>Polarella</taxon>
    </lineage>
</organism>
<dbReference type="AlphaFoldDB" id="A0A813HYM1"/>
<proteinExistence type="predicted"/>
<sequence length="219" mass="23223">AFHGPPLSELCAAASARAEASGLVQAAVFQDRKQLFVGGVCMEVWTNARQLEAAAQMRAAYGDGQAARVDAELEVCSLGQEKSHMVLLHPEPITAKHVVLVLRRHAKEVTVGDEAAEAAAIAQAAADPQASGAEEAEPAAEGMVCLEDFVRHVHELMHGDELHAHILAKVAVSATIRPLWPQICEYLVCKGAIPLQGTAPKGPLVRRISKCLAVFGTDT</sequence>
<name>A0A813HYM1_POLGL</name>
<reference evidence="1" key="1">
    <citation type="submission" date="2021-02" db="EMBL/GenBank/DDBJ databases">
        <authorList>
            <person name="Dougan E. K."/>
            <person name="Rhodes N."/>
            <person name="Thang M."/>
            <person name="Chan C."/>
        </authorList>
    </citation>
    <scope>NUCLEOTIDE SEQUENCE</scope>
</reference>
<dbReference type="EMBL" id="CAJNNW010002008">
    <property type="protein sequence ID" value="CAE8642583.1"/>
    <property type="molecule type" value="Genomic_DNA"/>
</dbReference>
<protein>
    <submittedName>
        <fullName evidence="1">Uncharacterized protein</fullName>
    </submittedName>
</protein>
<gene>
    <name evidence="1" type="ORF">PGLA2088_LOCUS2465</name>
</gene>
<evidence type="ECO:0000313" key="1">
    <source>
        <dbReference type="EMBL" id="CAE8642583.1"/>
    </source>
</evidence>
<comment type="caution">
    <text evidence="1">The sequence shown here is derived from an EMBL/GenBank/DDBJ whole genome shotgun (WGS) entry which is preliminary data.</text>
</comment>
<accession>A0A813HYM1</accession>
<evidence type="ECO:0000313" key="2">
    <source>
        <dbReference type="Proteomes" id="UP000626109"/>
    </source>
</evidence>
<dbReference type="Proteomes" id="UP000626109">
    <property type="component" value="Unassembled WGS sequence"/>
</dbReference>